<dbReference type="EC" id="6.3.2.30" evidence="5"/>
<dbReference type="GO" id="GO:0005524">
    <property type="term" value="F:ATP binding"/>
    <property type="evidence" value="ECO:0007669"/>
    <property type="project" value="UniProtKB-UniRule"/>
</dbReference>
<evidence type="ECO:0000259" key="15">
    <source>
        <dbReference type="PROSITE" id="PS50975"/>
    </source>
</evidence>
<name>A0A1M6GMT5_9FIRM</name>
<dbReference type="SUPFAM" id="SSF56059">
    <property type="entry name" value="Glutathione synthetase ATP-binding domain-like"/>
    <property type="match status" value="1"/>
</dbReference>
<dbReference type="InterPro" id="IPR013221">
    <property type="entry name" value="Mur_ligase_cen"/>
</dbReference>
<dbReference type="InterPro" id="IPR011810">
    <property type="entry name" value="Cya_phycin_syn"/>
</dbReference>
<dbReference type="InterPro" id="IPR044019">
    <property type="entry name" value="Cyanophycin_syn_N"/>
</dbReference>
<comment type="subunit">
    <text evidence="4">Homodimer.</text>
</comment>
<dbReference type="OrthoDB" id="9803907at2"/>
<dbReference type="PROSITE" id="PS50975">
    <property type="entry name" value="ATP_GRASP"/>
    <property type="match status" value="1"/>
</dbReference>
<dbReference type="EMBL" id="FQZV01000014">
    <property type="protein sequence ID" value="SHJ11222.1"/>
    <property type="molecule type" value="Genomic_DNA"/>
</dbReference>
<dbReference type="AlphaFoldDB" id="A0A1M6GMT5"/>
<evidence type="ECO:0000256" key="4">
    <source>
        <dbReference type="ARBA" id="ARBA00011738"/>
    </source>
</evidence>
<dbReference type="Pfam" id="PF08245">
    <property type="entry name" value="Mur_ligase_M"/>
    <property type="match status" value="1"/>
</dbReference>
<evidence type="ECO:0000256" key="8">
    <source>
        <dbReference type="ARBA" id="ARBA00022598"/>
    </source>
</evidence>
<dbReference type="EC" id="6.3.2.29" evidence="6"/>
<dbReference type="InterPro" id="IPR036615">
    <property type="entry name" value="Mur_ligase_C_dom_sf"/>
</dbReference>
<organism evidence="16 17">
    <name type="scientific">Geosporobacter subterraneus DSM 17957</name>
    <dbReference type="NCBI Taxonomy" id="1121919"/>
    <lineage>
        <taxon>Bacteria</taxon>
        <taxon>Bacillati</taxon>
        <taxon>Bacillota</taxon>
        <taxon>Clostridia</taxon>
        <taxon>Peptostreptococcales</taxon>
        <taxon>Thermotaleaceae</taxon>
        <taxon>Geosporobacter</taxon>
    </lineage>
</organism>
<dbReference type="Gene3D" id="3.40.1190.10">
    <property type="entry name" value="Mur-like, catalytic domain"/>
    <property type="match status" value="1"/>
</dbReference>
<feature type="domain" description="ATP-grasp" evidence="15">
    <location>
        <begin position="219"/>
        <end position="472"/>
    </location>
</feature>
<protein>
    <recommendedName>
        <fullName evidence="7">Cyanophycin synthetase</fullName>
        <ecNumber evidence="6">6.3.2.29</ecNumber>
        <ecNumber evidence="5">6.3.2.30</ecNumber>
    </recommendedName>
    <alternativeName>
        <fullName evidence="11">Cyanophycin synthase</fullName>
    </alternativeName>
</protein>
<dbReference type="Gene3D" id="3.90.190.20">
    <property type="entry name" value="Mur ligase, C-terminal domain"/>
    <property type="match status" value="1"/>
</dbReference>
<evidence type="ECO:0000256" key="1">
    <source>
        <dbReference type="ARBA" id="ARBA00003184"/>
    </source>
</evidence>
<dbReference type="Proteomes" id="UP000184536">
    <property type="component" value="Unassembled WGS sequence"/>
</dbReference>
<dbReference type="NCBIfam" id="TIGR02068">
    <property type="entry name" value="cya_phycin_syn"/>
    <property type="match status" value="1"/>
</dbReference>
<evidence type="ECO:0000256" key="9">
    <source>
        <dbReference type="ARBA" id="ARBA00022741"/>
    </source>
</evidence>
<evidence type="ECO:0000256" key="5">
    <source>
        <dbReference type="ARBA" id="ARBA00012968"/>
    </source>
</evidence>
<dbReference type="Pfam" id="PF02875">
    <property type="entry name" value="Mur_ligase_C"/>
    <property type="match status" value="1"/>
</dbReference>
<dbReference type="Pfam" id="PF18921">
    <property type="entry name" value="Cyanophycin_syn"/>
    <property type="match status" value="1"/>
</dbReference>
<evidence type="ECO:0000256" key="2">
    <source>
        <dbReference type="ARBA" id="ARBA00004752"/>
    </source>
</evidence>
<proteinExistence type="inferred from homology"/>
<dbReference type="Pfam" id="PF08443">
    <property type="entry name" value="RimK"/>
    <property type="match status" value="1"/>
</dbReference>
<gene>
    <name evidence="16" type="ORF">SAMN02745975_01320</name>
</gene>
<dbReference type="PANTHER" id="PTHR23135">
    <property type="entry name" value="MUR LIGASE FAMILY MEMBER"/>
    <property type="match status" value="1"/>
</dbReference>
<dbReference type="NCBIfam" id="NF010623">
    <property type="entry name" value="PRK14016.1"/>
    <property type="match status" value="1"/>
</dbReference>
<evidence type="ECO:0000256" key="6">
    <source>
        <dbReference type="ARBA" id="ARBA00013005"/>
    </source>
</evidence>
<evidence type="ECO:0000256" key="13">
    <source>
        <dbReference type="ARBA" id="ARBA00048425"/>
    </source>
</evidence>
<keyword evidence="9 14" id="KW-0547">Nucleotide-binding</keyword>
<dbReference type="InterPro" id="IPR004101">
    <property type="entry name" value="Mur_ligase_C"/>
</dbReference>
<dbReference type="RefSeq" id="WP_110940550.1">
    <property type="nucleotide sequence ID" value="NZ_FQZV01000014.1"/>
</dbReference>
<evidence type="ECO:0000256" key="11">
    <source>
        <dbReference type="ARBA" id="ARBA00031353"/>
    </source>
</evidence>
<keyword evidence="10 14" id="KW-0067">ATP-binding</keyword>
<evidence type="ECO:0000256" key="3">
    <source>
        <dbReference type="ARBA" id="ARBA00009060"/>
    </source>
</evidence>
<dbReference type="PANTHER" id="PTHR23135:SF18">
    <property type="entry name" value="CYANOPHYCIN SYNTHETASE"/>
    <property type="match status" value="1"/>
</dbReference>
<dbReference type="Gene3D" id="3.30.470.20">
    <property type="entry name" value="ATP-grasp fold, B domain"/>
    <property type="match status" value="2"/>
</dbReference>
<comment type="function">
    <text evidence="1">Catalyzes the ATP-dependent polymerization of arginine and aspartate to multi-L-arginyl-poly-L-aspartic acid (cyanophycin; a water-insoluble reserve polymer).</text>
</comment>
<dbReference type="InterPro" id="IPR011761">
    <property type="entry name" value="ATP-grasp"/>
</dbReference>
<evidence type="ECO:0000256" key="12">
    <source>
        <dbReference type="ARBA" id="ARBA00048094"/>
    </source>
</evidence>
<accession>A0A1M6GMT5</accession>
<dbReference type="SUPFAM" id="SSF53623">
    <property type="entry name" value="MurD-like peptide ligases, catalytic domain"/>
    <property type="match status" value="1"/>
</dbReference>
<evidence type="ECO:0000313" key="16">
    <source>
        <dbReference type="EMBL" id="SHJ11222.1"/>
    </source>
</evidence>
<evidence type="ECO:0000256" key="14">
    <source>
        <dbReference type="PROSITE-ProRule" id="PRU00409"/>
    </source>
</evidence>
<dbReference type="STRING" id="1121919.SAMN02745975_01320"/>
<evidence type="ECO:0000256" key="7">
    <source>
        <dbReference type="ARBA" id="ARBA00022036"/>
    </source>
</evidence>
<evidence type="ECO:0000256" key="10">
    <source>
        <dbReference type="ARBA" id="ARBA00022840"/>
    </source>
</evidence>
<dbReference type="InterPro" id="IPR036565">
    <property type="entry name" value="Mur-like_cat_sf"/>
</dbReference>
<dbReference type="SUPFAM" id="SSF53244">
    <property type="entry name" value="MurD-like peptide ligases, peptide-binding domain"/>
    <property type="match status" value="1"/>
</dbReference>
<dbReference type="GO" id="GO:0071161">
    <property type="term" value="F:cyanophycin synthetase activity (L-arginine-adding)"/>
    <property type="evidence" value="ECO:0007669"/>
    <property type="project" value="UniProtKB-EC"/>
</dbReference>
<dbReference type="GO" id="GO:0071160">
    <property type="term" value="F:cyanophycin synthetase activity (L-aspartate-adding)"/>
    <property type="evidence" value="ECO:0007669"/>
    <property type="project" value="UniProtKB-EC"/>
</dbReference>
<reference evidence="17" key="1">
    <citation type="submission" date="2016-11" db="EMBL/GenBank/DDBJ databases">
        <authorList>
            <person name="Varghese N."/>
            <person name="Submissions S."/>
        </authorList>
    </citation>
    <scope>NUCLEOTIDE SEQUENCE [LARGE SCALE GENOMIC DNA]</scope>
    <source>
        <strain evidence="17">DSM 17957</strain>
    </source>
</reference>
<comment type="similarity">
    <text evidence="3">In the C-terminal section; belongs to the MurCDEF family.</text>
</comment>
<evidence type="ECO:0000313" key="17">
    <source>
        <dbReference type="Proteomes" id="UP000184536"/>
    </source>
</evidence>
<comment type="pathway">
    <text evidence="2">Cell wall biogenesis; peptidoglycan biosynthesis.</text>
</comment>
<sequence>MKILNVRALRGRNLYSHNPIIKMTVDLEELYDTPTCDIPGFNEQLISILPGLKEHKCSEGYKGGFVVRLKRGTYLAHVMEHIALELQQLMGYKVRFGKARRESAPSIYNVIFTYYNETAAMEAGLMAFEIVDHILKGLPIQIEERLEAVRKRAVELDLGPSTKAIEMEAYKRKIPVIRIGDGSLLQLGYGAKQKLIQATLTERASCIAVDIACDKTMTNFFMRQNGIPVPSGRIAKNEYEVLEVAKEIGYPVVVKPYNGNQGKGVSLNITTDEDVLTAYEAVKQYTHQALVEKYIEGKHYRILVVKDKVVAASERIPAHVIGDGVHTIEQLIELENKNPLRGEGHEKPLTKIKIDEVMLLLLKKSKRSLEDIPENGEKVYLRENDNLSTGGIAVDVTDLVHEEIKSTCMKAAELIGLDVAGIDVTTTDITKPLSATGGALIEINAAPGIRMHHYPSAGVSRNVAEEIVRSLFPDDQSYHIPLVSVTGTNGKTTTTRMINAILKEAGYCVGMTTTGGIYIDNQCIEKGDTTGPGSARQILMNKKVTAAVLETARGGIVNRGLGYDLADVGVITNITDDHLGIDGIETMEDLAHTKALVAEAVKENGYAVINADDEYCLSIRDKAYGQLILFSKDHSNKYVVKHIQDGGRVVYIKDNIIYLATDQEQIPVVNVENIPATFGGLLTHNVENSLAATAAAWGLGISSEIINRALINFRCDEEQNPGRFNMYDVADFKVVVDYGHNFDGYKKVIEGLRKMKINRLIGVIGVPGDRLNTSIKEVGIISGQSFDHIFIKEDRDKRGRAWGEVAEILYDGCLKGGADPKKIEIEILEEVALEKAMNMAKAGDIVIVFYEELELIKKTIEKFSQKQILMMESKRLIR</sequence>
<dbReference type="GO" id="GO:0046872">
    <property type="term" value="F:metal ion binding"/>
    <property type="evidence" value="ECO:0007669"/>
    <property type="project" value="InterPro"/>
</dbReference>
<comment type="catalytic activity">
    <reaction evidence="12">
        <text>[L-4-(L-arginin-2-N-yl)aspartate](n)-L-aspartate + L-arginine + ATP = [L-4-(L-arginin-2-N-yl)aspartate](n+1) + ADP + phosphate + H(+)</text>
        <dbReference type="Rhea" id="RHEA:23888"/>
        <dbReference type="Rhea" id="RHEA-COMP:13732"/>
        <dbReference type="Rhea" id="RHEA-COMP:13733"/>
        <dbReference type="ChEBI" id="CHEBI:15378"/>
        <dbReference type="ChEBI" id="CHEBI:30616"/>
        <dbReference type="ChEBI" id="CHEBI:32682"/>
        <dbReference type="ChEBI" id="CHEBI:43474"/>
        <dbReference type="ChEBI" id="CHEBI:137986"/>
        <dbReference type="ChEBI" id="CHEBI:137990"/>
        <dbReference type="ChEBI" id="CHEBI:456216"/>
        <dbReference type="EC" id="6.3.2.30"/>
    </reaction>
</comment>
<keyword evidence="17" id="KW-1185">Reference proteome</keyword>
<keyword evidence="8" id="KW-0436">Ligase</keyword>
<comment type="catalytic activity">
    <reaction evidence="13">
        <text>[L-4-(L-arginin-2-N-yl)aspartate](n) + L-aspartate + ATP = [L-4-(L-arginin-2-N-yl)aspartate](n)-L-aspartate + ADP + phosphate + H(+)</text>
        <dbReference type="Rhea" id="RHEA:13277"/>
        <dbReference type="Rhea" id="RHEA-COMP:13728"/>
        <dbReference type="Rhea" id="RHEA-COMP:13733"/>
        <dbReference type="ChEBI" id="CHEBI:15378"/>
        <dbReference type="ChEBI" id="CHEBI:29991"/>
        <dbReference type="ChEBI" id="CHEBI:30616"/>
        <dbReference type="ChEBI" id="CHEBI:43474"/>
        <dbReference type="ChEBI" id="CHEBI:137986"/>
        <dbReference type="ChEBI" id="CHEBI:137990"/>
        <dbReference type="ChEBI" id="CHEBI:456216"/>
        <dbReference type="EC" id="6.3.2.29"/>
    </reaction>
</comment>
<dbReference type="InterPro" id="IPR013651">
    <property type="entry name" value="ATP-grasp_RimK-type"/>
</dbReference>